<comment type="caution">
    <text evidence="1">The sequence shown here is derived from an EMBL/GenBank/DDBJ whole genome shotgun (WGS) entry which is preliminary data.</text>
</comment>
<proteinExistence type="predicted"/>
<dbReference type="STRING" id="1121895.GCA_000378485_01144"/>
<evidence type="ECO:0000313" key="1">
    <source>
        <dbReference type="EMBL" id="KGO88071.1"/>
    </source>
</evidence>
<accession>A0A0A2M8V1</accession>
<organism evidence="1 2">
    <name type="scientific">Flavobacterium rivuli WB 3.3-2 = DSM 21788</name>
    <dbReference type="NCBI Taxonomy" id="1121895"/>
    <lineage>
        <taxon>Bacteria</taxon>
        <taxon>Pseudomonadati</taxon>
        <taxon>Bacteroidota</taxon>
        <taxon>Flavobacteriia</taxon>
        <taxon>Flavobacteriales</taxon>
        <taxon>Flavobacteriaceae</taxon>
        <taxon>Flavobacterium</taxon>
    </lineage>
</organism>
<reference evidence="1 2" key="1">
    <citation type="submission" date="2013-09" db="EMBL/GenBank/DDBJ databases">
        <authorList>
            <person name="Zeng Z."/>
            <person name="Chen C."/>
        </authorList>
    </citation>
    <scope>NUCLEOTIDE SEQUENCE [LARGE SCALE GENOMIC DNA]</scope>
    <source>
        <strain evidence="1 2">WB 3.3-2</strain>
    </source>
</reference>
<dbReference type="Proteomes" id="UP000030152">
    <property type="component" value="Unassembled WGS sequence"/>
</dbReference>
<keyword evidence="2" id="KW-1185">Reference proteome</keyword>
<sequence length="64" mass="7409">MKHILKSKFDKNQRLEVKYHKDVNLTMVQVIDKKEGLTSVSLSKDEVSDLIDALTVVRNMMCPF</sequence>
<gene>
    <name evidence="1" type="ORF">Q765_03170</name>
</gene>
<name>A0A0A2M8V1_9FLAO</name>
<evidence type="ECO:0000313" key="2">
    <source>
        <dbReference type="Proteomes" id="UP000030152"/>
    </source>
</evidence>
<dbReference type="EMBL" id="JRLX01000002">
    <property type="protein sequence ID" value="KGO88071.1"/>
    <property type="molecule type" value="Genomic_DNA"/>
</dbReference>
<dbReference type="AlphaFoldDB" id="A0A0A2M8V1"/>
<dbReference type="RefSeq" id="WP_020212274.1">
    <property type="nucleotide sequence ID" value="NZ_JRLX01000002.1"/>
</dbReference>
<protein>
    <submittedName>
        <fullName evidence="1">Uncharacterized protein</fullName>
    </submittedName>
</protein>